<dbReference type="InterPro" id="IPR046348">
    <property type="entry name" value="SIS_dom_sf"/>
</dbReference>
<comment type="caution">
    <text evidence="6">The sequence shown here is derived from an EMBL/GenBank/DDBJ whole genome shotgun (WGS) entry which is preliminary data.</text>
</comment>
<dbReference type="GO" id="GO:0051156">
    <property type="term" value="P:glucose 6-phosphate metabolic process"/>
    <property type="evidence" value="ECO:0007669"/>
    <property type="project" value="TreeGrafter"/>
</dbReference>
<dbReference type="SUPFAM" id="SSF53697">
    <property type="entry name" value="SIS domain"/>
    <property type="match status" value="1"/>
</dbReference>
<dbReference type="InterPro" id="IPR035482">
    <property type="entry name" value="SIS_PGI_2"/>
</dbReference>
<dbReference type="GO" id="GO:0004347">
    <property type="term" value="F:glucose-6-phosphate isomerase activity"/>
    <property type="evidence" value="ECO:0007669"/>
    <property type="project" value="UniProtKB-EC"/>
</dbReference>
<evidence type="ECO:0000256" key="3">
    <source>
        <dbReference type="ARBA" id="ARBA00023152"/>
    </source>
</evidence>
<dbReference type="Pfam" id="PF00342">
    <property type="entry name" value="PGI"/>
    <property type="match status" value="1"/>
</dbReference>
<proteinExistence type="predicted"/>
<evidence type="ECO:0000256" key="4">
    <source>
        <dbReference type="ARBA" id="ARBA00023235"/>
    </source>
</evidence>
<gene>
    <name evidence="6" type="ORF">F2Q68_00037397</name>
</gene>
<dbReference type="PROSITE" id="PS51463">
    <property type="entry name" value="P_GLUCOSE_ISOMERASE_3"/>
    <property type="match status" value="1"/>
</dbReference>
<dbReference type="GO" id="GO:0097367">
    <property type="term" value="F:carbohydrate derivative binding"/>
    <property type="evidence" value="ECO:0007669"/>
    <property type="project" value="InterPro"/>
</dbReference>
<sequence>MIKMGLEVAIQRCMRDIHLLEMGEMTTIVIPGMANLSAIFQITTTTFVGLLNLSLAKRLLSPHMMTPVSSMSSQLRLIIGTRSALYANGRESISVTIEEVTPRSVGAIIALYERAVGLYASLVNINAYHQPGVEAGKKAAAEVLALQKRVLSVLNEASCKDPVEPLTLDEIADRCHAPEEIEMIYKIIAHMSANDRVLIAEGSCGSPRSVKVYLGECNVDDMVHQSITCLDLNTFLDVLPLILSINKLNKEKYLCRLRLKSSTVDDAVIMQSGSDEEGRVFFLDSHEDDLIVEIFESNGKEFGRALVPLAKVTEVSAYSLSWESVFREPGHQLVGKIQIHFDYSASSDDNSHLKTERLPLLLLIVTR</sequence>
<dbReference type="PANTHER" id="PTHR11469:SF1">
    <property type="entry name" value="GLUCOSE-6-PHOSPHATE ISOMERASE"/>
    <property type="match status" value="1"/>
</dbReference>
<keyword evidence="3" id="KW-0324">Glycolysis</keyword>
<reference evidence="6" key="1">
    <citation type="submission" date="2019-12" db="EMBL/GenBank/DDBJ databases">
        <title>Genome sequencing and annotation of Brassica cretica.</title>
        <authorList>
            <person name="Studholme D.J."/>
            <person name="Sarris P.F."/>
        </authorList>
    </citation>
    <scope>NUCLEOTIDE SEQUENCE</scope>
    <source>
        <strain evidence="6">PFS-001/15</strain>
        <tissue evidence="6">Leaf</tissue>
    </source>
</reference>
<evidence type="ECO:0000313" key="7">
    <source>
        <dbReference type="Proteomes" id="UP000712281"/>
    </source>
</evidence>
<dbReference type="Gene3D" id="3.40.50.10490">
    <property type="entry name" value="Glucose-6-phosphate isomerase like protein, domain 1"/>
    <property type="match status" value="1"/>
</dbReference>
<dbReference type="PANTHER" id="PTHR11469">
    <property type="entry name" value="GLUCOSE-6-PHOSPHATE ISOMERASE"/>
    <property type="match status" value="1"/>
</dbReference>
<dbReference type="GO" id="GO:0005829">
    <property type="term" value="C:cytosol"/>
    <property type="evidence" value="ECO:0007669"/>
    <property type="project" value="TreeGrafter"/>
</dbReference>
<dbReference type="EC" id="5.3.1.9" evidence="1"/>
<keyword evidence="4" id="KW-0413">Isomerase</keyword>
<name>A0A8S9H870_BRACR</name>
<evidence type="ECO:0000313" key="6">
    <source>
        <dbReference type="EMBL" id="KAF2552422.1"/>
    </source>
</evidence>
<dbReference type="Proteomes" id="UP000712281">
    <property type="component" value="Unassembled WGS sequence"/>
</dbReference>
<dbReference type="CDD" id="cd05016">
    <property type="entry name" value="SIS_PGI_2"/>
    <property type="match status" value="1"/>
</dbReference>
<dbReference type="GO" id="GO:0006096">
    <property type="term" value="P:glycolytic process"/>
    <property type="evidence" value="ECO:0007669"/>
    <property type="project" value="UniProtKB-KW"/>
</dbReference>
<dbReference type="InterPro" id="IPR001672">
    <property type="entry name" value="G6P_Isomerase"/>
</dbReference>
<dbReference type="PROSITE" id="PS00174">
    <property type="entry name" value="P_GLUCOSE_ISOMERASE_2"/>
    <property type="match status" value="1"/>
</dbReference>
<evidence type="ECO:0000256" key="1">
    <source>
        <dbReference type="ARBA" id="ARBA00011952"/>
    </source>
</evidence>
<accession>A0A8S9H870</accession>
<dbReference type="InterPro" id="IPR018189">
    <property type="entry name" value="Phosphoglucose_isomerase_CS"/>
</dbReference>
<dbReference type="EMBL" id="QGKW02001988">
    <property type="protein sequence ID" value="KAF2552422.1"/>
    <property type="molecule type" value="Genomic_DNA"/>
</dbReference>
<evidence type="ECO:0000256" key="2">
    <source>
        <dbReference type="ARBA" id="ARBA00022432"/>
    </source>
</evidence>
<dbReference type="GO" id="GO:0006094">
    <property type="term" value="P:gluconeogenesis"/>
    <property type="evidence" value="ECO:0007669"/>
    <property type="project" value="UniProtKB-KW"/>
</dbReference>
<dbReference type="GO" id="GO:0048029">
    <property type="term" value="F:monosaccharide binding"/>
    <property type="evidence" value="ECO:0007669"/>
    <property type="project" value="TreeGrafter"/>
</dbReference>
<dbReference type="AlphaFoldDB" id="A0A8S9H870"/>
<evidence type="ECO:0000256" key="5">
    <source>
        <dbReference type="ARBA" id="ARBA00029859"/>
    </source>
</evidence>
<organism evidence="6 7">
    <name type="scientific">Brassica cretica</name>
    <name type="common">Mustard</name>
    <dbReference type="NCBI Taxonomy" id="69181"/>
    <lineage>
        <taxon>Eukaryota</taxon>
        <taxon>Viridiplantae</taxon>
        <taxon>Streptophyta</taxon>
        <taxon>Embryophyta</taxon>
        <taxon>Tracheophyta</taxon>
        <taxon>Spermatophyta</taxon>
        <taxon>Magnoliopsida</taxon>
        <taxon>eudicotyledons</taxon>
        <taxon>Gunneridae</taxon>
        <taxon>Pentapetalae</taxon>
        <taxon>rosids</taxon>
        <taxon>malvids</taxon>
        <taxon>Brassicales</taxon>
        <taxon>Brassicaceae</taxon>
        <taxon>Brassiceae</taxon>
        <taxon>Brassica</taxon>
    </lineage>
</organism>
<keyword evidence="2" id="KW-0312">Gluconeogenesis</keyword>
<protein>
    <recommendedName>
        <fullName evidence="1">glucose-6-phosphate isomerase</fullName>
        <ecNumber evidence="1">5.3.1.9</ecNumber>
    </recommendedName>
    <alternativeName>
        <fullName evidence="5">Phosphohexose isomerase</fullName>
    </alternativeName>
</protein>